<evidence type="ECO:0000256" key="1">
    <source>
        <dbReference type="ARBA" id="ARBA00001971"/>
    </source>
</evidence>
<dbReference type="InterPro" id="IPR017972">
    <property type="entry name" value="Cyt_P450_CS"/>
</dbReference>
<dbReference type="PROSITE" id="PS00086">
    <property type="entry name" value="CYTOCHROME_P450"/>
    <property type="match status" value="1"/>
</dbReference>
<keyword evidence="12" id="KW-0472">Membrane</keyword>
<name>A0A0A1WX83_ZEUCU</name>
<dbReference type="InterPro" id="IPR001128">
    <property type="entry name" value="Cyt_P450"/>
</dbReference>
<dbReference type="PANTHER" id="PTHR24292:SF100">
    <property type="entry name" value="CYTOCHROME P450 6A16, ISOFORM B-RELATED"/>
    <property type="match status" value="1"/>
</dbReference>
<dbReference type="Gene3D" id="1.10.630.10">
    <property type="entry name" value="Cytochrome P450"/>
    <property type="match status" value="1"/>
</dbReference>
<dbReference type="GO" id="GO:0005789">
    <property type="term" value="C:endoplasmic reticulum membrane"/>
    <property type="evidence" value="ECO:0007669"/>
    <property type="project" value="UniProtKB-SubCell"/>
</dbReference>
<dbReference type="PANTHER" id="PTHR24292">
    <property type="entry name" value="CYTOCHROME P450"/>
    <property type="match status" value="1"/>
</dbReference>
<evidence type="ECO:0000256" key="8">
    <source>
        <dbReference type="ARBA" id="ARBA00022848"/>
    </source>
</evidence>
<evidence type="ECO:0000256" key="10">
    <source>
        <dbReference type="ARBA" id="ARBA00023004"/>
    </source>
</evidence>
<evidence type="ECO:0000256" key="9">
    <source>
        <dbReference type="ARBA" id="ARBA00023002"/>
    </source>
</evidence>
<dbReference type="GO" id="GO:0005506">
    <property type="term" value="F:iron ion binding"/>
    <property type="evidence" value="ECO:0007669"/>
    <property type="project" value="InterPro"/>
</dbReference>
<evidence type="ECO:0000256" key="3">
    <source>
        <dbReference type="ARBA" id="ARBA00004406"/>
    </source>
</evidence>
<evidence type="ECO:0000256" key="11">
    <source>
        <dbReference type="ARBA" id="ARBA00023033"/>
    </source>
</evidence>
<comment type="similarity">
    <text evidence="4 14">Belongs to the cytochrome P450 family.</text>
</comment>
<dbReference type="PRINTS" id="PR00463">
    <property type="entry name" value="EP450I"/>
</dbReference>
<gene>
    <name evidence="15" type="primary">Cyp6a9_4</name>
    <name evidence="15" type="ORF">g.35877</name>
</gene>
<keyword evidence="11 14" id="KW-0503">Monooxygenase</keyword>
<keyword evidence="6 13" id="KW-0479">Metal-binding</keyword>
<comment type="subcellular location">
    <subcellularLocation>
        <location evidence="3">Endoplasmic reticulum membrane</location>
        <topology evidence="3">Peripheral membrane protein</topology>
    </subcellularLocation>
    <subcellularLocation>
        <location evidence="2">Microsome membrane</location>
        <topology evidence="2">Peripheral membrane protein</topology>
    </subcellularLocation>
</comment>
<dbReference type="CDD" id="cd11056">
    <property type="entry name" value="CYP6-like"/>
    <property type="match status" value="1"/>
</dbReference>
<organism evidence="15">
    <name type="scientific">Zeugodacus cucurbitae</name>
    <name type="common">Melon fruit fly</name>
    <name type="synonym">Bactrocera cucurbitae</name>
    <dbReference type="NCBI Taxonomy" id="28588"/>
    <lineage>
        <taxon>Eukaryota</taxon>
        <taxon>Metazoa</taxon>
        <taxon>Ecdysozoa</taxon>
        <taxon>Arthropoda</taxon>
        <taxon>Hexapoda</taxon>
        <taxon>Insecta</taxon>
        <taxon>Pterygota</taxon>
        <taxon>Neoptera</taxon>
        <taxon>Endopterygota</taxon>
        <taxon>Diptera</taxon>
        <taxon>Brachycera</taxon>
        <taxon>Muscomorpha</taxon>
        <taxon>Tephritoidea</taxon>
        <taxon>Tephritidae</taxon>
        <taxon>Zeugodacus</taxon>
        <taxon>Zeugodacus</taxon>
    </lineage>
</organism>
<evidence type="ECO:0000256" key="14">
    <source>
        <dbReference type="RuleBase" id="RU000461"/>
    </source>
</evidence>
<dbReference type="EMBL" id="GBXI01010835">
    <property type="protein sequence ID" value="JAD03457.1"/>
    <property type="molecule type" value="Transcribed_RNA"/>
</dbReference>
<keyword evidence="5 13" id="KW-0349">Heme</keyword>
<reference evidence="15" key="1">
    <citation type="submission" date="2014-11" db="EMBL/GenBank/DDBJ databases">
        <authorList>
            <person name="Geib S."/>
        </authorList>
    </citation>
    <scope>NUCLEOTIDE SEQUENCE</scope>
</reference>
<keyword evidence="9 14" id="KW-0560">Oxidoreductase</keyword>
<protein>
    <submittedName>
        <fullName evidence="15">Cytochrome P450 6a9</fullName>
    </submittedName>
</protein>
<dbReference type="AlphaFoldDB" id="A0A0A1WX83"/>
<dbReference type="Pfam" id="PF00067">
    <property type="entry name" value="p450"/>
    <property type="match status" value="1"/>
</dbReference>
<dbReference type="PRINTS" id="PR00385">
    <property type="entry name" value="P450"/>
</dbReference>
<accession>A0A0A1WX83</accession>
<comment type="cofactor">
    <cofactor evidence="1 13">
        <name>heme</name>
        <dbReference type="ChEBI" id="CHEBI:30413"/>
    </cofactor>
</comment>
<reference evidence="15" key="2">
    <citation type="journal article" date="2015" name="Gigascience">
        <title>Reconstructing a comprehensive transcriptome assembly of a white-pupal translocated strain of the pest fruit fly Bactrocera cucurbitae.</title>
        <authorList>
            <person name="Sim S.B."/>
            <person name="Calla B."/>
            <person name="Hall B."/>
            <person name="DeRego T."/>
            <person name="Geib S.M."/>
        </authorList>
    </citation>
    <scope>NUCLEOTIDE SEQUENCE</scope>
</reference>
<dbReference type="SUPFAM" id="SSF48264">
    <property type="entry name" value="Cytochrome P450"/>
    <property type="match status" value="1"/>
</dbReference>
<evidence type="ECO:0000256" key="12">
    <source>
        <dbReference type="ARBA" id="ARBA00023136"/>
    </source>
</evidence>
<dbReference type="GO" id="GO:0016705">
    <property type="term" value="F:oxidoreductase activity, acting on paired donors, with incorporation or reduction of molecular oxygen"/>
    <property type="evidence" value="ECO:0007669"/>
    <property type="project" value="InterPro"/>
</dbReference>
<keyword evidence="7" id="KW-0256">Endoplasmic reticulum</keyword>
<feature type="binding site" description="axial binding residue" evidence="13">
    <location>
        <position position="227"/>
    </location>
    <ligand>
        <name>heme</name>
        <dbReference type="ChEBI" id="CHEBI:30413"/>
    </ligand>
    <ligandPart>
        <name>Fe</name>
        <dbReference type="ChEBI" id="CHEBI:18248"/>
    </ligandPart>
</feature>
<evidence type="ECO:0000256" key="4">
    <source>
        <dbReference type="ARBA" id="ARBA00010617"/>
    </source>
</evidence>
<dbReference type="InterPro" id="IPR002401">
    <property type="entry name" value="Cyt_P450_E_grp-I"/>
</dbReference>
<evidence type="ECO:0000256" key="2">
    <source>
        <dbReference type="ARBA" id="ARBA00004174"/>
    </source>
</evidence>
<evidence type="ECO:0000256" key="6">
    <source>
        <dbReference type="ARBA" id="ARBA00022723"/>
    </source>
</evidence>
<sequence>MPSLIVFRMWRDVCVWLSCRRRLPTFFLRIVRENVEYRERNDVHSNDFMSILMDLNKGKHLKSADDQLRALSVSQMTAQAFVFFVAGFETSATTLAFALYELALQTDLQERLRTEIEETIQKYNNEFTYECMEDMPYMKQVLSETQRKYPIAPNLMRQAAADYVVPGHPKYVIKKGMMVTIPTIGIHYDPEIYPEPDKFDPERFSVEAVKLRDSVDWLPFGDGPRNCIGMRFGQMQMRVGLSYLLRRYKFTPCEKTQIPMVFQKSFALFPQGGIHLKIERV</sequence>
<keyword evidence="10 13" id="KW-0408">Iron</keyword>
<evidence type="ECO:0000313" key="15">
    <source>
        <dbReference type="EMBL" id="JAD03457.1"/>
    </source>
</evidence>
<dbReference type="GO" id="GO:0004497">
    <property type="term" value="F:monooxygenase activity"/>
    <property type="evidence" value="ECO:0007669"/>
    <property type="project" value="UniProtKB-KW"/>
</dbReference>
<dbReference type="InterPro" id="IPR036396">
    <property type="entry name" value="Cyt_P450_sf"/>
</dbReference>
<dbReference type="GO" id="GO:0020037">
    <property type="term" value="F:heme binding"/>
    <property type="evidence" value="ECO:0007669"/>
    <property type="project" value="InterPro"/>
</dbReference>
<evidence type="ECO:0000256" key="5">
    <source>
        <dbReference type="ARBA" id="ARBA00022617"/>
    </source>
</evidence>
<keyword evidence="8" id="KW-0492">Microsome</keyword>
<evidence type="ECO:0000256" key="7">
    <source>
        <dbReference type="ARBA" id="ARBA00022824"/>
    </source>
</evidence>
<evidence type="ECO:0000256" key="13">
    <source>
        <dbReference type="PIRSR" id="PIRSR602401-1"/>
    </source>
</evidence>
<proteinExistence type="inferred from homology"/>
<dbReference type="InterPro" id="IPR050476">
    <property type="entry name" value="Insect_CytP450_Detox"/>
</dbReference>